<protein>
    <recommendedName>
        <fullName evidence="16">Proteasome inhibitor PI31 subunit</fullName>
    </recommendedName>
</protein>
<sequence length="386" mass="40471">MSATNTGESAPAESTISQDENPLDRGKLFQTISQILPPADDSNDDRAALKSAADLTMALFVAAMVRFGFRFLGIGEHRTDRTEPTEPTSTDAAPTPLPSDWNASGDMFSFRFKHSQSSLTFLLKGVKVGSKLVIHGVAAEDDNLHTIELSLPTFVSPSFKFPCGRSGLDAAFASEDQLYAVLTEFRVKIVQKLIPGLNKPGFEPWKNQPSADGSSSSSQQPDRRGPPYFHPIPSPETNPHYPGQQPHNPHGEMFPGPHRNPFNIGDADLDPLAASPGLVGYPRPGGLAGGGGMFVGPDHPMFGGGGLPRPGVPPEGLPFGAAPPGARYDPIGPFAPRGGGPMRPPGRGGFGGPGRGGFPGGGGGGGFSGDPDNDELPPPGYNDMFM</sequence>
<evidence type="ECO:0000256" key="6">
    <source>
        <dbReference type="ARBA" id="ARBA00022553"/>
    </source>
</evidence>
<reference evidence="14" key="1">
    <citation type="submission" date="2020-05" db="EMBL/GenBank/DDBJ databases">
        <title>Phylogenomic resolution of chytrid fungi.</title>
        <authorList>
            <person name="Stajich J.E."/>
            <person name="Amses K."/>
            <person name="Simmons R."/>
            <person name="Seto K."/>
            <person name="Myers J."/>
            <person name="Bonds A."/>
            <person name="Quandt C.A."/>
            <person name="Barry K."/>
            <person name="Liu P."/>
            <person name="Grigoriev I."/>
            <person name="Longcore J.E."/>
            <person name="James T.Y."/>
        </authorList>
    </citation>
    <scope>NUCLEOTIDE SEQUENCE</scope>
    <source>
        <strain evidence="14">JEL0379</strain>
    </source>
</reference>
<keyword evidence="15" id="KW-1185">Reference proteome</keyword>
<evidence type="ECO:0000313" key="15">
    <source>
        <dbReference type="Proteomes" id="UP001212152"/>
    </source>
</evidence>
<feature type="region of interest" description="Disordered" evidence="11">
    <location>
        <begin position="200"/>
        <end position="269"/>
    </location>
</feature>
<keyword evidence="4" id="KW-0488">Methylation</keyword>
<evidence type="ECO:0008006" key="16">
    <source>
        <dbReference type="Google" id="ProtNLM"/>
    </source>
</evidence>
<keyword evidence="6" id="KW-0597">Phosphoprotein</keyword>
<dbReference type="Gene3D" id="3.40.1000.30">
    <property type="match status" value="1"/>
</dbReference>
<evidence type="ECO:0000256" key="3">
    <source>
        <dbReference type="ARBA" id="ARBA00006405"/>
    </source>
</evidence>
<feature type="region of interest" description="Disordered" evidence="11">
    <location>
        <begin position="1"/>
        <end position="23"/>
    </location>
</feature>
<feature type="region of interest" description="Disordered" evidence="11">
    <location>
        <begin position="78"/>
        <end position="98"/>
    </location>
</feature>
<comment type="subcellular location">
    <subcellularLocation>
        <location evidence="2">Cytoplasm</location>
    </subcellularLocation>
    <subcellularLocation>
        <location evidence="1">Endoplasmic reticulum</location>
    </subcellularLocation>
</comment>
<dbReference type="PANTHER" id="PTHR13266:SF1">
    <property type="entry name" value="PROTEASOME INHIBITOR PI31 SUBUNIT"/>
    <property type="match status" value="1"/>
</dbReference>
<evidence type="ECO:0000256" key="5">
    <source>
        <dbReference type="ARBA" id="ARBA00022490"/>
    </source>
</evidence>
<comment type="caution">
    <text evidence="14">The sequence shown here is derived from an EMBL/GenBank/DDBJ whole genome shotgun (WGS) entry which is preliminary data.</text>
</comment>
<dbReference type="PANTHER" id="PTHR13266">
    <property type="entry name" value="PROTEASOME INHIBITOR"/>
    <property type="match status" value="1"/>
</dbReference>
<feature type="domain" description="PI31 proteasome regulator C-terminal" evidence="12">
    <location>
        <begin position="264"/>
        <end position="333"/>
    </location>
</feature>
<evidence type="ECO:0000256" key="8">
    <source>
        <dbReference type="ARBA" id="ARBA00022942"/>
    </source>
</evidence>
<keyword evidence="9" id="KW-0007">Acetylation</keyword>
<evidence type="ECO:0000259" key="13">
    <source>
        <dbReference type="Pfam" id="PF11566"/>
    </source>
</evidence>
<dbReference type="InterPro" id="IPR045128">
    <property type="entry name" value="PI31-like"/>
</dbReference>
<feature type="region of interest" description="Disordered" evidence="11">
    <location>
        <begin position="304"/>
        <end position="386"/>
    </location>
</feature>
<keyword evidence="8" id="KW-0647">Proteasome</keyword>
<comment type="function">
    <text evidence="10">Plays an important role in control of proteasome function. Inhibits the hydrolysis of protein and peptide substrates by the 20S proteasome. Also inhibits the activation of the proteasome by the proteasome regulatory proteins PA700 and PA28.</text>
</comment>
<dbReference type="GO" id="GO:0000502">
    <property type="term" value="C:proteasome complex"/>
    <property type="evidence" value="ECO:0007669"/>
    <property type="project" value="UniProtKB-KW"/>
</dbReference>
<organism evidence="14 15">
    <name type="scientific">Geranomyces variabilis</name>
    <dbReference type="NCBI Taxonomy" id="109894"/>
    <lineage>
        <taxon>Eukaryota</taxon>
        <taxon>Fungi</taxon>
        <taxon>Fungi incertae sedis</taxon>
        <taxon>Chytridiomycota</taxon>
        <taxon>Chytridiomycota incertae sedis</taxon>
        <taxon>Chytridiomycetes</taxon>
        <taxon>Spizellomycetales</taxon>
        <taxon>Powellomycetaceae</taxon>
        <taxon>Geranomyces</taxon>
    </lineage>
</organism>
<evidence type="ECO:0000256" key="10">
    <source>
        <dbReference type="ARBA" id="ARBA00024805"/>
    </source>
</evidence>
<feature type="compositionally biased region" description="Gly residues" evidence="11">
    <location>
        <begin position="337"/>
        <end position="368"/>
    </location>
</feature>
<proteinExistence type="inferred from homology"/>
<evidence type="ECO:0000259" key="12">
    <source>
        <dbReference type="Pfam" id="PF08577"/>
    </source>
</evidence>
<evidence type="ECO:0000256" key="4">
    <source>
        <dbReference type="ARBA" id="ARBA00022481"/>
    </source>
</evidence>
<evidence type="ECO:0000256" key="7">
    <source>
        <dbReference type="ARBA" id="ARBA00022824"/>
    </source>
</evidence>
<accession>A0AAD5TR51</accession>
<feature type="domain" description="PI31 proteasome regulator N-terminal" evidence="13">
    <location>
        <begin position="46"/>
        <end position="199"/>
    </location>
</feature>
<dbReference type="InterPro" id="IPR021625">
    <property type="entry name" value="PI31_Prot_N"/>
</dbReference>
<comment type="similarity">
    <text evidence="3">Belongs to the proteasome inhibitor PI31 family.</text>
</comment>
<gene>
    <name evidence="14" type="ORF">HDU87_005137</name>
</gene>
<dbReference type="AlphaFoldDB" id="A0AAD5TR51"/>
<dbReference type="Pfam" id="PF11566">
    <property type="entry name" value="PI31_Prot_N"/>
    <property type="match status" value="1"/>
</dbReference>
<name>A0AAD5TR51_9FUNG</name>
<feature type="compositionally biased region" description="Polar residues" evidence="11">
    <location>
        <begin position="1"/>
        <end position="20"/>
    </location>
</feature>
<feature type="compositionally biased region" description="Low complexity" evidence="11">
    <location>
        <begin position="209"/>
        <end position="220"/>
    </location>
</feature>
<evidence type="ECO:0000256" key="11">
    <source>
        <dbReference type="SAM" id="MobiDB-lite"/>
    </source>
</evidence>
<dbReference type="Pfam" id="PF08577">
    <property type="entry name" value="PI31_Prot_C"/>
    <property type="match status" value="1"/>
</dbReference>
<dbReference type="GO" id="GO:0005783">
    <property type="term" value="C:endoplasmic reticulum"/>
    <property type="evidence" value="ECO:0007669"/>
    <property type="project" value="UniProtKB-SubCell"/>
</dbReference>
<dbReference type="EMBL" id="JADGJQ010000004">
    <property type="protein sequence ID" value="KAJ3184290.1"/>
    <property type="molecule type" value="Genomic_DNA"/>
</dbReference>
<keyword evidence="7" id="KW-0256">Endoplasmic reticulum</keyword>
<evidence type="ECO:0000256" key="2">
    <source>
        <dbReference type="ARBA" id="ARBA00004496"/>
    </source>
</evidence>
<dbReference type="GO" id="GO:0043161">
    <property type="term" value="P:proteasome-mediated ubiquitin-dependent protein catabolic process"/>
    <property type="evidence" value="ECO:0007669"/>
    <property type="project" value="InterPro"/>
</dbReference>
<keyword evidence="5" id="KW-0963">Cytoplasm</keyword>
<dbReference type="InterPro" id="IPR013886">
    <property type="entry name" value="PI31_Prot_C"/>
</dbReference>
<evidence type="ECO:0000256" key="9">
    <source>
        <dbReference type="ARBA" id="ARBA00022990"/>
    </source>
</evidence>
<dbReference type="GO" id="GO:0070628">
    <property type="term" value="F:proteasome binding"/>
    <property type="evidence" value="ECO:0007669"/>
    <property type="project" value="InterPro"/>
</dbReference>
<dbReference type="GO" id="GO:0004866">
    <property type="term" value="F:endopeptidase inhibitor activity"/>
    <property type="evidence" value="ECO:0007669"/>
    <property type="project" value="InterPro"/>
</dbReference>
<evidence type="ECO:0000256" key="1">
    <source>
        <dbReference type="ARBA" id="ARBA00004240"/>
    </source>
</evidence>
<dbReference type="Proteomes" id="UP001212152">
    <property type="component" value="Unassembled WGS sequence"/>
</dbReference>
<evidence type="ECO:0000313" key="14">
    <source>
        <dbReference type="EMBL" id="KAJ3184290.1"/>
    </source>
</evidence>